<accession>A0A1R2C0Q8</accession>
<sequence length="230" mass="26606">MIFDIKNYILSLDSECEFSCPLYCEKPRILTQHIELLFNLCDNYELNSYTKYHTIHILQGLNSIKDDPHIVYIALMISSKVYEKIPLTLTQIQKHTNVSKDIVTQLEAQCMNLLSNEILEVTLFEWVIAFIELRFHEINPKIKADIKKTCCYIIDFIYEENKMITYIPVGVLAVAIITSSINILTLTIGEFSFIAMFAKALGVESDIIMNVSQEILKYTLGPKFYSDYNF</sequence>
<dbReference type="AlphaFoldDB" id="A0A1R2C0Q8"/>
<evidence type="ECO:0008006" key="4">
    <source>
        <dbReference type="Google" id="ProtNLM"/>
    </source>
</evidence>
<evidence type="ECO:0000313" key="3">
    <source>
        <dbReference type="Proteomes" id="UP000187209"/>
    </source>
</evidence>
<proteinExistence type="predicted"/>
<keyword evidence="1" id="KW-0812">Transmembrane</keyword>
<reference evidence="2 3" key="1">
    <citation type="submission" date="2016-11" db="EMBL/GenBank/DDBJ databases">
        <title>The macronuclear genome of Stentor coeruleus: a giant cell with tiny introns.</title>
        <authorList>
            <person name="Slabodnick M."/>
            <person name="Ruby J.G."/>
            <person name="Reiff S.B."/>
            <person name="Swart E.C."/>
            <person name="Gosai S."/>
            <person name="Prabakaran S."/>
            <person name="Witkowska E."/>
            <person name="Larue G.E."/>
            <person name="Fisher S."/>
            <person name="Freeman R.M."/>
            <person name="Gunawardena J."/>
            <person name="Chu W."/>
            <person name="Stover N.A."/>
            <person name="Gregory B.D."/>
            <person name="Nowacki M."/>
            <person name="Derisi J."/>
            <person name="Roy S.W."/>
            <person name="Marshall W.F."/>
            <person name="Sood P."/>
        </authorList>
    </citation>
    <scope>NUCLEOTIDE SEQUENCE [LARGE SCALE GENOMIC DNA]</scope>
    <source>
        <strain evidence="2">WM001</strain>
    </source>
</reference>
<dbReference type="InterPro" id="IPR036915">
    <property type="entry name" value="Cyclin-like_sf"/>
</dbReference>
<gene>
    <name evidence="2" type="ORF">SteCoe_16649</name>
</gene>
<name>A0A1R2C0Q8_9CILI</name>
<keyword evidence="1" id="KW-0472">Membrane</keyword>
<evidence type="ECO:0000256" key="1">
    <source>
        <dbReference type="SAM" id="Phobius"/>
    </source>
</evidence>
<keyword evidence="1" id="KW-1133">Transmembrane helix</keyword>
<dbReference type="EMBL" id="MPUH01000334">
    <property type="protein sequence ID" value="OMJ82603.1"/>
    <property type="molecule type" value="Genomic_DNA"/>
</dbReference>
<evidence type="ECO:0000313" key="2">
    <source>
        <dbReference type="EMBL" id="OMJ82603.1"/>
    </source>
</evidence>
<dbReference type="Proteomes" id="UP000187209">
    <property type="component" value="Unassembled WGS sequence"/>
</dbReference>
<feature type="transmembrane region" description="Helical" evidence="1">
    <location>
        <begin position="166"/>
        <end position="189"/>
    </location>
</feature>
<protein>
    <recommendedName>
        <fullName evidence="4">Cyclin N-terminal domain-containing protein</fullName>
    </recommendedName>
</protein>
<keyword evidence="3" id="KW-1185">Reference proteome</keyword>
<comment type="caution">
    <text evidence="2">The sequence shown here is derived from an EMBL/GenBank/DDBJ whole genome shotgun (WGS) entry which is preliminary data.</text>
</comment>
<dbReference type="SUPFAM" id="SSF47954">
    <property type="entry name" value="Cyclin-like"/>
    <property type="match status" value="1"/>
</dbReference>
<organism evidence="2 3">
    <name type="scientific">Stentor coeruleus</name>
    <dbReference type="NCBI Taxonomy" id="5963"/>
    <lineage>
        <taxon>Eukaryota</taxon>
        <taxon>Sar</taxon>
        <taxon>Alveolata</taxon>
        <taxon>Ciliophora</taxon>
        <taxon>Postciliodesmatophora</taxon>
        <taxon>Heterotrichea</taxon>
        <taxon>Heterotrichida</taxon>
        <taxon>Stentoridae</taxon>
        <taxon>Stentor</taxon>
    </lineage>
</organism>